<keyword evidence="5 7" id="KW-0687">Ribonucleoprotein</keyword>
<dbReference type="InterPro" id="IPR013810">
    <property type="entry name" value="Ribosomal_uS5_N"/>
</dbReference>
<dbReference type="InterPro" id="IPR020568">
    <property type="entry name" value="Ribosomal_Su5_D2-typ_SF"/>
</dbReference>
<dbReference type="EMBL" id="DTGZ01000102">
    <property type="protein sequence ID" value="HGV97760.1"/>
    <property type="molecule type" value="Genomic_DNA"/>
</dbReference>
<name>A0A7C4XMF5_UNCW3</name>
<sequence length="179" mass="19385">MEEAVELIERLVELKRVSKVIKGGKRLKLYACVVVGDGAGKVGIGHAKSAEVAPAIKKATEIAKKNMVKVDVCEGTILHEVFGRFSASKVLLRPALPGSGIIASNAVRAVCQAVGIKNILSKAFGSRNPTNLAMATIKALQSIRSIQTTAEMRNKPVDYFIIKREHYEKDKGDIKEKSD</sequence>
<dbReference type="GO" id="GO:0003735">
    <property type="term" value="F:structural constituent of ribosome"/>
    <property type="evidence" value="ECO:0007669"/>
    <property type="project" value="UniProtKB-UniRule"/>
</dbReference>
<dbReference type="GO" id="GO:0015935">
    <property type="term" value="C:small ribosomal subunit"/>
    <property type="evidence" value="ECO:0007669"/>
    <property type="project" value="InterPro"/>
</dbReference>
<evidence type="ECO:0000256" key="2">
    <source>
        <dbReference type="ARBA" id="ARBA00022730"/>
    </source>
</evidence>
<comment type="function">
    <text evidence="7">With S4 and S12 plays an important role in translational accuracy.</text>
</comment>
<organism evidence="10">
    <name type="scientific">candidate division WOR-3 bacterium</name>
    <dbReference type="NCBI Taxonomy" id="2052148"/>
    <lineage>
        <taxon>Bacteria</taxon>
        <taxon>Bacteria division WOR-3</taxon>
    </lineage>
</organism>
<dbReference type="Gene3D" id="3.30.160.20">
    <property type="match status" value="1"/>
</dbReference>
<evidence type="ECO:0000256" key="6">
    <source>
        <dbReference type="ARBA" id="ARBA00035255"/>
    </source>
</evidence>
<dbReference type="InterPro" id="IPR005324">
    <property type="entry name" value="Ribosomal_uS5_C"/>
</dbReference>
<dbReference type="SUPFAM" id="SSF54768">
    <property type="entry name" value="dsRNA-binding domain-like"/>
    <property type="match status" value="1"/>
</dbReference>
<dbReference type="PROSITE" id="PS50881">
    <property type="entry name" value="S5_DSRBD"/>
    <property type="match status" value="1"/>
</dbReference>
<protein>
    <recommendedName>
        <fullName evidence="6 7">Small ribosomal subunit protein uS5</fullName>
    </recommendedName>
</protein>
<dbReference type="Gene3D" id="3.30.230.10">
    <property type="match status" value="1"/>
</dbReference>
<evidence type="ECO:0000256" key="8">
    <source>
        <dbReference type="RuleBase" id="RU003823"/>
    </source>
</evidence>
<comment type="function">
    <text evidence="7">Located at the back of the 30S subunit body where it stabilizes the conformation of the head with respect to the body.</text>
</comment>
<comment type="domain">
    <text evidence="7">The N-terminal domain interacts with the head of the 30S subunit; the C-terminal domain interacts with the body and contacts protein S4. The interaction surface between S4 and S5 is involved in control of translational fidelity.</text>
</comment>
<dbReference type="InterPro" id="IPR014721">
    <property type="entry name" value="Ribsml_uS5_D2-typ_fold_subgr"/>
</dbReference>
<dbReference type="AlphaFoldDB" id="A0A7C4XMF5"/>
<evidence type="ECO:0000256" key="5">
    <source>
        <dbReference type="ARBA" id="ARBA00023274"/>
    </source>
</evidence>
<evidence type="ECO:0000256" key="4">
    <source>
        <dbReference type="ARBA" id="ARBA00022980"/>
    </source>
</evidence>
<dbReference type="InterPro" id="IPR000851">
    <property type="entry name" value="Ribosomal_uS5"/>
</dbReference>
<dbReference type="NCBIfam" id="TIGR01021">
    <property type="entry name" value="rpsE_bact"/>
    <property type="match status" value="1"/>
</dbReference>
<comment type="caution">
    <text evidence="10">The sequence shown here is derived from an EMBL/GenBank/DDBJ whole genome shotgun (WGS) entry which is preliminary data.</text>
</comment>
<proteinExistence type="inferred from homology"/>
<feature type="domain" description="S5 DRBM" evidence="9">
    <location>
        <begin position="7"/>
        <end position="70"/>
    </location>
</feature>
<reference evidence="10" key="1">
    <citation type="journal article" date="2020" name="mSystems">
        <title>Genome- and Community-Level Interaction Insights into Carbon Utilization and Element Cycling Functions of Hydrothermarchaeota in Hydrothermal Sediment.</title>
        <authorList>
            <person name="Zhou Z."/>
            <person name="Liu Y."/>
            <person name="Xu W."/>
            <person name="Pan J."/>
            <person name="Luo Z.H."/>
            <person name="Li M."/>
        </authorList>
    </citation>
    <scope>NUCLEOTIDE SEQUENCE [LARGE SCALE GENOMIC DNA]</scope>
    <source>
        <strain evidence="10">SpSt-774</strain>
    </source>
</reference>
<dbReference type="Pfam" id="PF03719">
    <property type="entry name" value="Ribosomal_S5_C"/>
    <property type="match status" value="1"/>
</dbReference>
<dbReference type="SUPFAM" id="SSF54211">
    <property type="entry name" value="Ribosomal protein S5 domain 2-like"/>
    <property type="match status" value="1"/>
</dbReference>
<dbReference type="FunFam" id="3.30.230.10:FF:000002">
    <property type="entry name" value="30S ribosomal protein S5"/>
    <property type="match status" value="1"/>
</dbReference>
<keyword evidence="3 7" id="KW-0694">RNA-binding</keyword>
<comment type="subunit">
    <text evidence="7">Part of the 30S ribosomal subunit. Contacts proteins S4 and S8.</text>
</comment>
<dbReference type="GO" id="GO:0005737">
    <property type="term" value="C:cytoplasm"/>
    <property type="evidence" value="ECO:0007669"/>
    <property type="project" value="UniProtKB-ARBA"/>
</dbReference>
<keyword evidence="2 7" id="KW-0699">rRNA-binding</keyword>
<comment type="similarity">
    <text evidence="1 7 8">Belongs to the universal ribosomal protein uS5 family.</text>
</comment>
<dbReference type="HAMAP" id="MF_01307_B">
    <property type="entry name" value="Ribosomal_uS5_B"/>
    <property type="match status" value="1"/>
</dbReference>
<dbReference type="PANTHER" id="PTHR48277">
    <property type="entry name" value="MITOCHONDRIAL RIBOSOMAL PROTEIN S5"/>
    <property type="match status" value="1"/>
</dbReference>
<gene>
    <name evidence="7" type="primary">rpsE</name>
    <name evidence="10" type="ORF">ENV60_05635</name>
</gene>
<dbReference type="InterPro" id="IPR005712">
    <property type="entry name" value="Ribosomal_uS5_bac-type"/>
</dbReference>
<dbReference type="Pfam" id="PF00333">
    <property type="entry name" value="Ribosomal_S5"/>
    <property type="match status" value="1"/>
</dbReference>
<dbReference type="GO" id="GO:0006412">
    <property type="term" value="P:translation"/>
    <property type="evidence" value="ECO:0007669"/>
    <property type="project" value="UniProtKB-UniRule"/>
</dbReference>
<accession>A0A7C4XMF5</accession>
<evidence type="ECO:0000256" key="3">
    <source>
        <dbReference type="ARBA" id="ARBA00022884"/>
    </source>
</evidence>
<evidence type="ECO:0000256" key="7">
    <source>
        <dbReference type="HAMAP-Rule" id="MF_01307"/>
    </source>
</evidence>
<evidence type="ECO:0000259" key="9">
    <source>
        <dbReference type="PROSITE" id="PS50881"/>
    </source>
</evidence>
<keyword evidence="4 7" id="KW-0689">Ribosomal protein</keyword>
<evidence type="ECO:0000256" key="1">
    <source>
        <dbReference type="ARBA" id="ARBA00008945"/>
    </source>
</evidence>
<evidence type="ECO:0000313" key="10">
    <source>
        <dbReference type="EMBL" id="HGV97760.1"/>
    </source>
</evidence>
<dbReference type="PANTHER" id="PTHR48277:SF1">
    <property type="entry name" value="MITOCHONDRIAL RIBOSOMAL PROTEIN S5"/>
    <property type="match status" value="1"/>
</dbReference>
<dbReference type="GO" id="GO:0019843">
    <property type="term" value="F:rRNA binding"/>
    <property type="evidence" value="ECO:0007669"/>
    <property type="project" value="UniProtKB-UniRule"/>
</dbReference>